<evidence type="ECO:0000256" key="1">
    <source>
        <dbReference type="SAM" id="Phobius"/>
    </source>
</evidence>
<keyword evidence="4" id="KW-1185">Reference proteome</keyword>
<evidence type="ECO:0000256" key="2">
    <source>
        <dbReference type="SAM" id="SignalP"/>
    </source>
</evidence>
<gene>
    <name evidence="3" type="ORF">Slin15195_G096620</name>
</gene>
<keyword evidence="1" id="KW-1133">Transmembrane helix</keyword>
<feature type="chain" id="PRO_5040481851" evidence="2">
    <location>
        <begin position="20"/>
        <end position="291"/>
    </location>
</feature>
<dbReference type="AlphaFoldDB" id="A0A9Q9EPB2"/>
<dbReference type="OrthoDB" id="3640451at2759"/>
<keyword evidence="1" id="KW-0812">Transmembrane</keyword>
<dbReference type="EMBL" id="CP099425">
    <property type="protein sequence ID" value="USW56343.1"/>
    <property type="molecule type" value="Genomic_DNA"/>
</dbReference>
<accession>A0A9Q9EPB2</accession>
<protein>
    <submittedName>
        <fullName evidence="3">Uncharacterized protein</fullName>
    </submittedName>
</protein>
<keyword evidence="2" id="KW-0732">Signal</keyword>
<feature type="signal peptide" evidence="2">
    <location>
        <begin position="1"/>
        <end position="19"/>
    </location>
</feature>
<organism evidence="3 4">
    <name type="scientific">Septoria linicola</name>
    <dbReference type="NCBI Taxonomy" id="215465"/>
    <lineage>
        <taxon>Eukaryota</taxon>
        <taxon>Fungi</taxon>
        <taxon>Dikarya</taxon>
        <taxon>Ascomycota</taxon>
        <taxon>Pezizomycotina</taxon>
        <taxon>Dothideomycetes</taxon>
        <taxon>Dothideomycetidae</taxon>
        <taxon>Mycosphaerellales</taxon>
        <taxon>Mycosphaerellaceae</taxon>
        <taxon>Septoria</taxon>
    </lineage>
</organism>
<feature type="transmembrane region" description="Helical" evidence="1">
    <location>
        <begin position="151"/>
        <end position="178"/>
    </location>
</feature>
<dbReference type="Proteomes" id="UP001056384">
    <property type="component" value="Chromosome 8"/>
</dbReference>
<evidence type="ECO:0000313" key="4">
    <source>
        <dbReference type="Proteomes" id="UP001056384"/>
    </source>
</evidence>
<proteinExistence type="predicted"/>
<evidence type="ECO:0000313" key="3">
    <source>
        <dbReference type="EMBL" id="USW56343.1"/>
    </source>
</evidence>
<sequence>MRLVTPGKFVWIWSLVVRAQDLAFVRPTKVDASHYNLGNKVEVEWTTPFEYTNLEIWQGPRVDSSFAMDSLLKNVSADTTSFTWKAKPLDDLDFLPAFHFRLQKGDGENFCDGCIATSIDFRVSNMAENGESVLSSSSKGKSGGLSGQDKLMIGLSIGIASAVVIAFLSLVCCTQRYLKFRWRFCRRKRLQAMHPDWLAETSLLKEFNADREDHGLQSRCYILASTKGSRDTGRPKSYLEAFEFEAIDGELRPGGEALFLNAYFDGSGPERWRQPEPDWPLVDIPGDVLIR</sequence>
<name>A0A9Q9EPB2_9PEZI</name>
<reference evidence="3" key="1">
    <citation type="submission" date="2022-06" db="EMBL/GenBank/DDBJ databases">
        <title>Complete genome sequences of two strains of the flax pathogen Septoria linicola.</title>
        <authorList>
            <person name="Lapalu N."/>
            <person name="Simon A."/>
            <person name="Demenou B."/>
            <person name="Paumier D."/>
            <person name="Guillot M.-P."/>
            <person name="Gout L."/>
            <person name="Valade R."/>
        </authorList>
    </citation>
    <scope>NUCLEOTIDE SEQUENCE</scope>
    <source>
        <strain evidence="3">SE15195</strain>
    </source>
</reference>
<keyword evidence="1" id="KW-0472">Membrane</keyword>